<protein>
    <recommendedName>
        <fullName evidence="3">Zn(2)-C6 fungal-type domain-containing protein</fullName>
    </recommendedName>
</protein>
<dbReference type="SUPFAM" id="SSF57701">
    <property type="entry name" value="Zn2/Cys6 DNA-binding domain"/>
    <property type="match status" value="1"/>
</dbReference>
<dbReference type="Proteomes" id="UP001433268">
    <property type="component" value="Unassembled WGS sequence"/>
</dbReference>
<dbReference type="EMBL" id="JAQQWN010000003">
    <property type="protein sequence ID" value="KAK8091442.1"/>
    <property type="molecule type" value="Genomic_DNA"/>
</dbReference>
<dbReference type="PROSITE" id="PS00463">
    <property type="entry name" value="ZN2_CY6_FUNGAL_1"/>
    <property type="match status" value="1"/>
</dbReference>
<dbReference type="Gene3D" id="4.10.240.10">
    <property type="entry name" value="Zn(2)-C6 fungal-type DNA-binding domain"/>
    <property type="match status" value="1"/>
</dbReference>
<feature type="domain" description="Zn(2)-C6 fungal-type" evidence="3">
    <location>
        <begin position="12"/>
        <end position="42"/>
    </location>
</feature>
<dbReference type="CDD" id="cd00067">
    <property type="entry name" value="GAL4"/>
    <property type="match status" value="1"/>
</dbReference>
<proteinExistence type="predicted"/>
<name>A0ABR1X7L9_9PEZI</name>
<evidence type="ECO:0000256" key="1">
    <source>
        <dbReference type="ARBA" id="ARBA00023242"/>
    </source>
</evidence>
<dbReference type="PANTHER" id="PTHR47784:SF4">
    <property type="entry name" value="ZN(II)2CYS6 TRANSCRIPTION FACTOR (EUROFUNG)"/>
    <property type="match status" value="1"/>
</dbReference>
<reference evidence="4 5" key="1">
    <citation type="submission" date="2023-01" db="EMBL/GenBank/DDBJ databases">
        <title>Analysis of 21 Apiospora genomes using comparative genomics revels a genus with tremendous synthesis potential of carbohydrate active enzymes and secondary metabolites.</title>
        <authorList>
            <person name="Sorensen T."/>
        </authorList>
    </citation>
    <scope>NUCLEOTIDE SEQUENCE [LARGE SCALE GENOMIC DNA]</scope>
    <source>
        <strain evidence="4 5">CBS 114990</strain>
    </source>
</reference>
<feature type="compositionally biased region" description="Low complexity" evidence="2">
    <location>
        <begin position="336"/>
        <end position="353"/>
    </location>
</feature>
<feature type="compositionally biased region" description="Acidic residues" evidence="2">
    <location>
        <begin position="298"/>
        <end position="307"/>
    </location>
</feature>
<organism evidence="4 5">
    <name type="scientific">Apiospora hydei</name>
    <dbReference type="NCBI Taxonomy" id="1337664"/>
    <lineage>
        <taxon>Eukaryota</taxon>
        <taxon>Fungi</taxon>
        <taxon>Dikarya</taxon>
        <taxon>Ascomycota</taxon>
        <taxon>Pezizomycotina</taxon>
        <taxon>Sordariomycetes</taxon>
        <taxon>Xylariomycetidae</taxon>
        <taxon>Amphisphaeriales</taxon>
        <taxon>Apiosporaceae</taxon>
        <taxon>Apiospora</taxon>
    </lineage>
</organism>
<evidence type="ECO:0000259" key="3">
    <source>
        <dbReference type="PROSITE" id="PS50048"/>
    </source>
</evidence>
<dbReference type="PROSITE" id="PS50048">
    <property type="entry name" value="ZN2_CY6_FUNGAL_2"/>
    <property type="match status" value="1"/>
</dbReference>
<gene>
    <name evidence="4" type="ORF">PG997_001803</name>
</gene>
<feature type="compositionally biased region" description="Polar residues" evidence="2">
    <location>
        <begin position="103"/>
        <end position="112"/>
    </location>
</feature>
<accession>A0ABR1X7L9</accession>
<dbReference type="PANTHER" id="PTHR47784">
    <property type="entry name" value="STEROL UPTAKE CONTROL PROTEIN 2"/>
    <property type="match status" value="1"/>
</dbReference>
<keyword evidence="1" id="KW-0539">Nucleus</keyword>
<dbReference type="Pfam" id="PF00172">
    <property type="entry name" value="Zn_clus"/>
    <property type="match status" value="1"/>
</dbReference>
<comment type="caution">
    <text evidence="4">The sequence shown here is derived from an EMBL/GenBank/DDBJ whole genome shotgun (WGS) entry which is preliminary data.</text>
</comment>
<dbReference type="GeneID" id="92039178"/>
<feature type="region of interest" description="Disordered" evidence="2">
    <location>
        <begin position="280"/>
        <end position="311"/>
    </location>
</feature>
<keyword evidence="5" id="KW-1185">Reference proteome</keyword>
<feature type="region of interest" description="Disordered" evidence="2">
    <location>
        <begin position="333"/>
        <end position="353"/>
    </location>
</feature>
<dbReference type="SMART" id="SM00066">
    <property type="entry name" value="GAL4"/>
    <property type="match status" value="1"/>
</dbReference>
<evidence type="ECO:0000313" key="4">
    <source>
        <dbReference type="EMBL" id="KAK8091442.1"/>
    </source>
</evidence>
<feature type="region of interest" description="Disordered" evidence="2">
    <location>
        <begin position="41"/>
        <end position="115"/>
    </location>
</feature>
<sequence length="449" mass="49419">MKRRGHRKSRHGCQECKRRHIKCDEGRPQCANCTITSRHCDFGGRRSNTRHGSAAAAAASPQPRLRAPVLVEGEEEEQEEGPPVPVPQEDGQEEGPPVVLPQRNDNTQQQPSPEAEGVVNLQHMELMAHYTFAVSNPEIDPDLDRAATKMVASQMQTQALHLFNRRGVGDGKGLDIDETNCAAAVLFSSTLGRHLLADTLEDLHQGRQENSDDSEAALDRYCCYLQVHHGLRAVASSSWSHLMESDLWPLIALAGRVHASRSSVRGTELRDLSRWVEEEAFRQKTKKTTAEEAMGQDTNDDDEEQEDAKEVQQRKTCLEAMDLLQIGLDESAGTASTVSPSSSSRSSQQQQHQMTFTWPVRCPAQFGELVRQRSPPALVILAHYAVLLHLSRDLWQIGPAAPRFLQVISDVLGPGYEARLAWPRGVVLGGGGGGICDHLGKAATMMRSG</sequence>
<dbReference type="InterPro" id="IPR053157">
    <property type="entry name" value="Sterol_Uptake_Regulator"/>
</dbReference>
<dbReference type="RefSeq" id="XP_066673414.1">
    <property type="nucleotide sequence ID" value="XM_066806118.1"/>
</dbReference>
<dbReference type="InterPro" id="IPR036864">
    <property type="entry name" value="Zn2-C6_fun-type_DNA-bd_sf"/>
</dbReference>
<dbReference type="InterPro" id="IPR001138">
    <property type="entry name" value="Zn2Cys6_DnaBD"/>
</dbReference>
<evidence type="ECO:0000256" key="2">
    <source>
        <dbReference type="SAM" id="MobiDB-lite"/>
    </source>
</evidence>
<evidence type="ECO:0000313" key="5">
    <source>
        <dbReference type="Proteomes" id="UP001433268"/>
    </source>
</evidence>